<dbReference type="PANTHER" id="PTHR11117:SF6">
    <property type="entry name" value="SYNTHETASE SUBUNIT ALPHA, PUTATIVE (AFU_ORTHOLOGUE AFUA_1G10830)-RELATED"/>
    <property type="match status" value="1"/>
</dbReference>
<dbReference type="Proteomes" id="UP001215598">
    <property type="component" value="Unassembled WGS sequence"/>
</dbReference>
<dbReference type="SUPFAM" id="SSF51735">
    <property type="entry name" value="NAD(P)-binding Rossmann-fold domains"/>
    <property type="match status" value="1"/>
</dbReference>
<reference evidence="2" key="1">
    <citation type="submission" date="2023-03" db="EMBL/GenBank/DDBJ databases">
        <title>Massive genome expansion in bonnet fungi (Mycena s.s.) driven by repeated elements and novel gene families across ecological guilds.</title>
        <authorList>
            <consortium name="Lawrence Berkeley National Laboratory"/>
            <person name="Harder C.B."/>
            <person name="Miyauchi S."/>
            <person name="Viragh M."/>
            <person name="Kuo A."/>
            <person name="Thoen E."/>
            <person name="Andreopoulos B."/>
            <person name="Lu D."/>
            <person name="Skrede I."/>
            <person name="Drula E."/>
            <person name="Henrissat B."/>
            <person name="Morin E."/>
            <person name="Kohler A."/>
            <person name="Barry K."/>
            <person name="LaButti K."/>
            <person name="Morin E."/>
            <person name="Salamov A."/>
            <person name="Lipzen A."/>
            <person name="Mereny Z."/>
            <person name="Hegedus B."/>
            <person name="Baldrian P."/>
            <person name="Stursova M."/>
            <person name="Weitz H."/>
            <person name="Taylor A."/>
            <person name="Grigoriev I.V."/>
            <person name="Nagy L.G."/>
            <person name="Martin F."/>
            <person name="Kauserud H."/>
        </authorList>
    </citation>
    <scope>NUCLEOTIDE SEQUENCE</scope>
    <source>
        <strain evidence="2">CBHHK182m</strain>
    </source>
</reference>
<dbReference type="InterPro" id="IPR003781">
    <property type="entry name" value="CoA-bd"/>
</dbReference>
<proteinExistence type="predicted"/>
<keyword evidence="3" id="KW-1185">Reference proteome</keyword>
<dbReference type="PRINTS" id="PR01798">
    <property type="entry name" value="SCOASYNTHASE"/>
</dbReference>
<dbReference type="GO" id="GO:0006099">
    <property type="term" value="P:tricarboxylic acid cycle"/>
    <property type="evidence" value="ECO:0007669"/>
    <property type="project" value="TreeGrafter"/>
</dbReference>
<feature type="domain" description="CoA-binding" evidence="1">
    <location>
        <begin position="54"/>
        <end position="152"/>
    </location>
</feature>
<dbReference type="EMBL" id="JARKIB010000055">
    <property type="protein sequence ID" value="KAJ7753513.1"/>
    <property type="molecule type" value="Genomic_DNA"/>
</dbReference>
<dbReference type="GO" id="GO:0004776">
    <property type="term" value="F:succinate-CoA ligase (GDP-forming) activity"/>
    <property type="evidence" value="ECO:0007669"/>
    <property type="project" value="TreeGrafter"/>
</dbReference>
<dbReference type="FunFam" id="3.40.50.261:FF:000017">
    <property type="entry name" value="Succinyl-CoA synthetase subunit alpha"/>
    <property type="match status" value="1"/>
</dbReference>
<dbReference type="InterPro" id="IPR016102">
    <property type="entry name" value="Succinyl-CoA_synth-like"/>
</dbReference>
<dbReference type="InterPro" id="IPR036291">
    <property type="entry name" value="NAD(P)-bd_dom_sf"/>
</dbReference>
<dbReference type="Pfam" id="PF00549">
    <property type="entry name" value="Ligase_CoA"/>
    <property type="match status" value="2"/>
</dbReference>
<dbReference type="SUPFAM" id="SSF52210">
    <property type="entry name" value="Succinyl-CoA synthetase domains"/>
    <property type="match status" value="2"/>
</dbReference>
<dbReference type="GO" id="GO:0004775">
    <property type="term" value="F:succinate-CoA ligase (ADP-forming) activity"/>
    <property type="evidence" value="ECO:0007669"/>
    <property type="project" value="TreeGrafter"/>
</dbReference>
<dbReference type="SMART" id="SM00881">
    <property type="entry name" value="CoA_binding"/>
    <property type="match status" value="1"/>
</dbReference>
<name>A0AAD7J0R9_9AGAR</name>
<dbReference type="FunFam" id="3.40.50.720:FF:000340">
    <property type="entry name" value="Succinyl-CoA synthetase subunit alpha"/>
    <property type="match status" value="1"/>
</dbReference>
<dbReference type="GO" id="GO:0009361">
    <property type="term" value="C:succinate-CoA ligase complex (ADP-forming)"/>
    <property type="evidence" value="ECO:0007669"/>
    <property type="project" value="TreeGrafter"/>
</dbReference>
<dbReference type="GO" id="GO:0005739">
    <property type="term" value="C:mitochondrion"/>
    <property type="evidence" value="ECO:0007669"/>
    <property type="project" value="TreeGrafter"/>
</dbReference>
<dbReference type="InterPro" id="IPR005811">
    <property type="entry name" value="SUCC_ACL_C"/>
</dbReference>
<accession>A0AAD7J0R9</accession>
<evidence type="ECO:0000313" key="3">
    <source>
        <dbReference type="Proteomes" id="UP001215598"/>
    </source>
</evidence>
<sequence>MQTALELPQSRNRMVSMLTGCSRPLRLRTRILGVASFSTSSSRHSYKDTIKNLKVGADTRVIFQGFTGRQATANAQESLAWGTQIVGGVTPGREGTHPILRELPVLPTVKAAMEVLKPDATGIYVAAHQAAAAIEEAIEAEVPLIVAVAEHIPVHDMLKIHSMLKSQSKSRLVGANAPGIISAIGRCRIGFQPLPVFSPGHVGIVAKSGTLSYETVASLTRAGVGQSLCIGMGGDMVAGTDFVDALNVFEHDPDTHGIIIVGEVGGQAEEEAAAWIENYRIRTPQPKPIAALVAGKLIKPGYVMGHSGAWAGWGENSAEQKHQILERAGAVMVDHPSQFGEVMQQLLFKPDKSLTLVSGHRHVQLSQTITSDRPLPSGNLHELERAQGPGDVGDFLVSQGILLDDFGPWAESTDGIGAPRKIALAIDRSKRTPHFRICQSTDDNPKVARAKYIPFDFRSGPTASGIAEALEHLDIKQLPSLVATRNLLLSLFYLFKKYEAIILEVRIAVEEKIPDLDPEENFKNDLIIYDPQFVFDPAAFKSGNRHPEIHVPEAKAQGSVPLPEVEVAAKEDGIVYVKLGPSDSSDPEFSSYNIGTLVNGAGLAMNTVDALALAPHHGRAANFLDTGGKATAETVKKSFALLLADPRVKVIFVNIFGGLTLGDMIARGILLAFRELGLEERGMPVVVRIRGTNEAEGQRILADSGLKIFAFDGFDEAAAKCVELARSNS</sequence>
<organism evidence="2 3">
    <name type="scientific">Mycena metata</name>
    <dbReference type="NCBI Taxonomy" id="1033252"/>
    <lineage>
        <taxon>Eukaryota</taxon>
        <taxon>Fungi</taxon>
        <taxon>Dikarya</taxon>
        <taxon>Basidiomycota</taxon>
        <taxon>Agaricomycotina</taxon>
        <taxon>Agaricomycetes</taxon>
        <taxon>Agaricomycetidae</taxon>
        <taxon>Agaricales</taxon>
        <taxon>Marasmiineae</taxon>
        <taxon>Mycenaceae</taxon>
        <taxon>Mycena</taxon>
    </lineage>
</organism>
<evidence type="ECO:0000313" key="2">
    <source>
        <dbReference type="EMBL" id="KAJ7753513.1"/>
    </source>
</evidence>
<keyword evidence="2" id="KW-0436">Ligase</keyword>
<comment type="caution">
    <text evidence="2">The sequence shown here is derived from an EMBL/GenBank/DDBJ whole genome shotgun (WGS) entry which is preliminary data.</text>
</comment>
<evidence type="ECO:0000259" key="1">
    <source>
        <dbReference type="SMART" id="SM00881"/>
    </source>
</evidence>
<gene>
    <name evidence="2" type="ORF">B0H16DRAFT_1544374</name>
</gene>
<dbReference type="AlphaFoldDB" id="A0AAD7J0R9"/>
<dbReference type="Gene3D" id="3.40.50.261">
    <property type="entry name" value="Succinyl-CoA synthetase domains"/>
    <property type="match status" value="2"/>
</dbReference>
<protein>
    <submittedName>
        <fullName evidence="2">Succinyl-CoA ligase subunit alpha</fullName>
    </submittedName>
</protein>
<dbReference type="PANTHER" id="PTHR11117">
    <property type="entry name" value="SUCCINYL-COA LIGASE SUBUNIT ALPHA"/>
    <property type="match status" value="1"/>
</dbReference>
<dbReference type="Gene3D" id="3.40.50.720">
    <property type="entry name" value="NAD(P)-binding Rossmann-like Domain"/>
    <property type="match status" value="1"/>
</dbReference>
<dbReference type="Pfam" id="PF02629">
    <property type="entry name" value="CoA_binding"/>
    <property type="match status" value="1"/>
</dbReference>